<accession>A0A6G5A0J0</accession>
<protein>
    <submittedName>
        <fullName evidence="1">Putative secreted protein</fullName>
    </submittedName>
</protein>
<sequence length="75" mass="8747">MAAMKMTLLIYIKSWLRYLGLTMLSKLCFSVFIVSHSNILQSFPCRTSQQLYNYILHGLHNDQLQYTEVSKSQSI</sequence>
<proteinExistence type="predicted"/>
<dbReference type="EMBL" id="GIKN01002248">
    <property type="protein sequence ID" value="NIE44521.1"/>
    <property type="molecule type" value="Transcribed_RNA"/>
</dbReference>
<reference evidence="1" key="1">
    <citation type="submission" date="2020-03" db="EMBL/GenBank/DDBJ databases">
        <title>A transcriptome and proteome of the tick Rhipicephalus microplus shaped by the genetic composition of its hosts and developmental stage.</title>
        <authorList>
            <person name="Garcia G.R."/>
            <person name="Ribeiro J.M.C."/>
            <person name="Maruyama S.R."/>
            <person name="Gardinasse L.G."/>
            <person name="Nelson K."/>
            <person name="Ferreira B.R."/>
            <person name="Andrade T.G."/>
            <person name="Santos I.K.F.M."/>
        </authorList>
    </citation>
    <scope>NUCLEOTIDE SEQUENCE</scope>
    <source>
        <strain evidence="1">NSGR</strain>
        <tissue evidence="1">Salivary glands</tissue>
    </source>
</reference>
<organism evidence="1">
    <name type="scientific">Rhipicephalus microplus</name>
    <name type="common">Cattle tick</name>
    <name type="synonym">Boophilus microplus</name>
    <dbReference type="NCBI Taxonomy" id="6941"/>
    <lineage>
        <taxon>Eukaryota</taxon>
        <taxon>Metazoa</taxon>
        <taxon>Ecdysozoa</taxon>
        <taxon>Arthropoda</taxon>
        <taxon>Chelicerata</taxon>
        <taxon>Arachnida</taxon>
        <taxon>Acari</taxon>
        <taxon>Parasitiformes</taxon>
        <taxon>Ixodida</taxon>
        <taxon>Ixodoidea</taxon>
        <taxon>Ixodidae</taxon>
        <taxon>Rhipicephalinae</taxon>
        <taxon>Rhipicephalus</taxon>
        <taxon>Boophilus</taxon>
    </lineage>
</organism>
<name>A0A6G5A0J0_RHIMP</name>
<dbReference type="AlphaFoldDB" id="A0A6G5A0J0"/>
<evidence type="ECO:0000313" key="1">
    <source>
        <dbReference type="EMBL" id="NIE44521.1"/>
    </source>
</evidence>